<keyword evidence="3" id="KW-0762">Sugar transport</keyword>
<dbReference type="GO" id="GO:0008982">
    <property type="term" value="F:protein-N(PI)-phosphohistidine-sugar phosphotransferase activity"/>
    <property type="evidence" value="ECO:0007669"/>
    <property type="project" value="InterPro"/>
</dbReference>
<keyword evidence="4" id="KW-0808">Transferase</keyword>
<comment type="caution">
    <text evidence="7">The sequence shown here is derived from an EMBL/GenBank/DDBJ whole genome shotgun (WGS) entry which is preliminary data.</text>
</comment>
<keyword evidence="5" id="KW-0598">Phosphotransferase system</keyword>
<evidence type="ECO:0000256" key="1">
    <source>
        <dbReference type="ARBA" id="ARBA00022448"/>
    </source>
</evidence>
<dbReference type="InterPro" id="IPR004715">
    <property type="entry name" value="PTS_IIA_fruc"/>
</dbReference>
<dbReference type="PROSITE" id="PS00372">
    <property type="entry name" value="PTS_EIIA_TYPE_2_HIS"/>
    <property type="match status" value="1"/>
</dbReference>
<evidence type="ECO:0000256" key="2">
    <source>
        <dbReference type="ARBA" id="ARBA00022553"/>
    </source>
</evidence>
<evidence type="ECO:0000256" key="3">
    <source>
        <dbReference type="ARBA" id="ARBA00022597"/>
    </source>
</evidence>
<evidence type="ECO:0000256" key="4">
    <source>
        <dbReference type="ARBA" id="ARBA00022679"/>
    </source>
</evidence>
<gene>
    <name evidence="7" type="ORF">H171_2615</name>
</gene>
<dbReference type="EMBL" id="PGET01000001">
    <property type="protein sequence ID" value="PJJ29086.1"/>
    <property type="molecule type" value="Genomic_DNA"/>
</dbReference>
<dbReference type="PANTHER" id="PTHR47738:SF2">
    <property type="entry name" value="PTS SYSTEM FRUCTOSE-LIKE EIIA COMPONENT"/>
    <property type="match status" value="1"/>
</dbReference>
<feature type="domain" description="PTS EIIA type-2" evidence="6">
    <location>
        <begin position="5"/>
        <end position="149"/>
    </location>
</feature>
<keyword evidence="2" id="KW-0597">Phosphoprotein</keyword>
<dbReference type="Pfam" id="PF00359">
    <property type="entry name" value="PTS_EIIA_2"/>
    <property type="match status" value="1"/>
</dbReference>
<dbReference type="Gene3D" id="3.40.930.10">
    <property type="entry name" value="Mannitol-specific EII, Chain A"/>
    <property type="match status" value="1"/>
</dbReference>
<proteinExistence type="predicted"/>
<dbReference type="CDD" id="cd00211">
    <property type="entry name" value="PTS_IIA_fru"/>
    <property type="match status" value="1"/>
</dbReference>
<evidence type="ECO:0000256" key="5">
    <source>
        <dbReference type="ARBA" id="ARBA00022683"/>
    </source>
</evidence>
<dbReference type="RefSeq" id="WP_100305515.1">
    <property type="nucleotide sequence ID" value="NZ_PGET01000001.1"/>
</dbReference>
<evidence type="ECO:0000313" key="8">
    <source>
        <dbReference type="Proteomes" id="UP000231092"/>
    </source>
</evidence>
<dbReference type="SUPFAM" id="SSF55804">
    <property type="entry name" value="Phoshotransferase/anion transport protein"/>
    <property type="match status" value="1"/>
</dbReference>
<dbReference type="PANTHER" id="PTHR47738">
    <property type="entry name" value="PTS SYSTEM FRUCTOSE-LIKE EIIA COMPONENT-RELATED"/>
    <property type="match status" value="1"/>
</dbReference>
<dbReference type="InterPro" id="IPR002178">
    <property type="entry name" value="PTS_EIIA_type-2_dom"/>
</dbReference>
<sequence length="149" mass="16425">MAVKEILDKRVIDLKMKAGNKDEVIRHLAGLLKKAGYVEDLEGYIKDVYLREEEGITGIGGHVAIPHGKSDFVDKVGIAVGRTEQMVEWESYDEEPADLFFLFAVPSDSEGAKDHLRLIAELAGKLGNETIMGKLQAASTYEDLLDAFS</sequence>
<dbReference type="InterPro" id="IPR051541">
    <property type="entry name" value="PTS_SugarTrans_NitroReg"/>
</dbReference>
<reference evidence="7 8" key="1">
    <citation type="submission" date="2017-11" db="EMBL/GenBank/DDBJ databases">
        <title>Understudied soil microbes with underappreciated capabilities: Untangling the Clostridium saccharolyticum group.</title>
        <authorList>
            <person name="Leschine S."/>
        </authorList>
    </citation>
    <scope>NUCLEOTIDE SEQUENCE [LARGE SCALE GENOMIC DNA]</scope>
    <source>
        <strain evidence="7 8">18A</strain>
    </source>
</reference>
<organism evidence="7 8">
    <name type="scientific">[Clostridium] celerecrescens 18A</name>
    <dbReference type="NCBI Taxonomy" id="1286362"/>
    <lineage>
        <taxon>Bacteria</taxon>
        <taxon>Bacillati</taxon>
        <taxon>Bacillota</taxon>
        <taxon>Clostridia</taxon>
        <taxon>Lachnospirales</taxon>
        <taxon>Lachnospiraceae</taxon>
        <taxon>Lacrimispora</taxon>
    </lineage>
</organism>
<dbReference type="NCBIfam" id="TIGR00848">
    <property type="entry name" value="fruA"/>
    <property type="match status" value="1"/>
</dbReference>
<evidence type="ECO:0000313" key="7">
    <source>
        <dbReference type="EMBL" id="PJJ29086.1"/>
    </source>
</evidence>
<dbReference type="PROSITE" id="PS51094">
    <property type="entry name" value="PTS_EIIA_TYPE_2"/>
    <property type="match status" value="1"/>
</dbReference>
<keyword evidence="1" id="KW-0813">Transport</keyword>
<dbReference type="GO" id="GO:0009401">
    <property type="term" value="P:phosphoenolpyruvate-dependent sugar phosphotransferase system"/>
    <property type="evidence" value="ECO:0007669"/>
    <property type="project" value="UniProtKB-KW"/>
</dbReference>
<name>A0A2M8Z6K6_9FIRM</name>
<dbReference type="OrthoDB" id="95460at2"/>
<dbReference type="Proteomes" id="UP000231092">
    <property type="component" value="Unassembled WGS sequence"/>
</dbReference>
<dbReference type="InterPro" id="IPR016152">
    <property type="entry name" value="PTrfase/Anion_transptr"/>
</dbReference>
<accession>A0A2M8Z6K6</accession>
<dbReference type="AlphaFoldDB" id="A0A2M8Z6K6"/>
<protein>
    <submittedName>
        <fullName evidence="7">PTS system fructose-specific IIA component</fullName>
    </submittedName>
</protein>
<evidence type="ECO:0000259" key="6">
    <source>
        <dbReference type="PROSITE" id="PS51094"/>
    </source>
</evidence>
<dbReference type="GO" id="GO:0016020">
    <property type="term" value="C:membrane"/>
    <property type="evidence" value="ECO:0007669"/>
    <property type="project" value="InterPro"/>
</dbReference>